<dbReference type="Proteomes" id="UP000011988">
    <property type="component" value="Unassembled WGS sequence"/>
</dbReference>
<reference evidence="1 2" key="1">
    <citation type="submission" date="2013-01" db="EMBL/GenBank/DDBJ databases">
        <authorList>
            <person name="Harkins D.M."/>
            <person name="Durkin A.S."/>
            <person name="Brinkac L.M."/>
            <person name="Haft D.H."/>
            <person name="Selengut J.D."/>
            <person name="Sanka R."/>
            <person name="DePew J."/>
            <person name="Purushe J."/>
            <person name="Galloway R.L."/>
            <person name="Vinetz J.M."/>
            <person name="Sutton G.G."/>
            <person name="Nierman W.C."/>
            <person name="Fouts D.E."/>
        </authorList>
    </citation>
    <scope>NUCLEOTIDE SEQUENCE [LARGE SCALE GENOMIC DNA]</scope>
    <source>
        <strain evidence="1 2">79601</strain>
    </source>
</reference>
<gene>
    <name evidence="1" type="ORF">LEP1GSC194_3952</name>
</gene>
<accession>M6D1C7</accession>
<proteinExistence type="predicted"/>
<comment type="caution">
    <text evidence="1">The sequence shown here is derived from an EMBL/GenBank/DDBJ whole genome shotgun (WGS) entry which is preliminary data.</text>
</comment>
<dbReference type="EMBL" id="ANIK01000006">
    <property type="protein sequence ID" value="EMJ97784.1"/>
    <property type="molecule type" value="Genomic_DNA"/>
</dbReference>
<sequence length="37" mass="4418">MDSVIINEVMKRNLKLWTLDMKILKVLSSKKVYHSKQ</sequence>
<evidence type="ECO:0000313" key="2">
    <source>
        <dbReference type="Proteomes" id="UP000011988"/>
    </source>
</evidence>
<dbReference type="PATRIC" id="fig|1218565.3.peg.443"/>
<organism evidence="1 2">
    <name type="scientific">Leptospira alstonii serovar Sichuan str. 79601</name>
    <dbReference type="NCBI Taxonomy" id="1218565"/>
    <lineage>
        <taxon>Bacteria</taxon>
        <taxon>Pseudomonadati</taxon>
        <taxon>Spirochaetota</taxon>
        <taxon>Spirochaetia</taxon>
        <taxon>Leptospirales</taxon>
        <taxon>Leptospiraceae</taxon>
        <taxon>Leptospira</taxon>
    </lineage>
</organism>
<protein>
    <submittedName>
        <fullName evidence="1">Uncharacterized protein</fullName>
    </submittedName>
</protein>
<evidence type="ECO:0000313" key="1">
    <source>
        <dbReference type="EMBL" id="EMJ97784.1"/>
    </source>
</evidence>
<name>M6D1C7_9LEPT</name>
<dbReference type="AlphaFoldDB" id="M6D1C7"/>